<protein>
    <submittedName>
        <fullName evidence="1">Uncharacterized protein</fullName>
    </submittedName>
</protein>
<dbReference type="AlphaFoldDB" id="E2N7M5"/>
<dbReference type="EMBL" id="ACCH01000022">
    <property type="protein sequence ID" value="EEF92077.1"/>
    <property type="molecule type" value="Genomic_DNA"/>
</dbReference>
<dbReference type="HOGENOM" id="CLU_2491221_0_0_10"/>
<evidence type="ECO:0000313" key="2">
    <source>
        <dbReference type="Proteomes" id="UP000003711"/>
    </source>
</evidence>
<proteinExistence type="predicted"/>
<reference evidence="1 2" key="1">
    <citation type="submission" date="2008-12" db="EMBL/GenBank/DDBJ databases">
        <authorList>
            <person name="Fulton L."/>
            <person name="Clifton S."/>
            <person name="Fulton B."/>
            <person name="Xu J."/>
            <person name="Minx P."/>
            <person name="Pepin K.H."/>
            <person name="Johnson M."/>
            <person name="Bhonagiri V."/>
            <person name="Nash W.E."/>
            <person name="Mardis E.R."/>
            <person name="Wilson R.K."/>
        </authorList>
    </citation>
    <scope>NUCLEOTIDE SEQUENCE [LARGE SCALE GENOMIC DNA]</scope>
    <source>
        <strain evidence="1 2">DSM 14838</strain>
    </source>
</reference>
<gene>
    <name evidence="1" type="ORF">BACCELL_00269</name>
</gene>
<accession>E2N7M5</accession>
<sequence length="86" mass="8809">MHQGTSEVQTDGDVTLGRLRSCDWRDAQLSPFFVTVRCPGGGQADGGGEADDFTGICGVCQDVRIGRTGGGADGVEAVLIAGRLPA</sequence>
<dbReference type="Proteomes" id="UP000003711">
    <property type="component" value="Unassembled WGS sequence"/>
</dbReference>
<comment type="caution">
    <text evidence="1">The sequence shown here is derived from an EMBL/GenBank/DDBJ whole genome shotgun (WGS) entry which is preliminary data.</text>
</comment>
<name>E2N7M5_9BACE</name>
<evidence type="ECO:0000313" key="1">
    <source>
        <dbReference type="EMBL" id="EEF92077.1"/>
    </source>
</evidence>
<organism evidence="1 2">
    <name type="scientific">Bacteroides cellulosilyticus DSM 14838</name>
    <dbReference type="NCBI Taxonomy" id="537012"/>
    <lineage>
        <taxon>Bacteria</taxon>
        <taxon>Pseudomonadati</taxon>
        <taxon>Bacteroidota</taxon>
        <taxon>Bacteroidia</taxon>
        <taxon>Bacteroidales</taxon>
        <taxon>Bacteroidaceae</taxon>
        <taxon>Bacteroides</taxon>
    </lineage>
</organism>
<reference evidence="1 2" key="2">
    <citation type="submission" date="2009-01" db="EMBL/GenBank/DDBJ databases">
        <title>Draft genome sequence of Bacteroides cellulosilyticus (DSM 14838).</title>
        <authorList>
            <person name="Sudarsanam P."/>
            <person name="Ley R."/>
            <person name="Guruge J."/>
            <person name="Turnbaugh P.J."/>
            <person name="Mahowald M."/>
            <person name="Liep D."/>
            <person name="Gordon J."/>
        </authorList>
    </citation>
    <scope>NUCLEOTIDE SEQUENCE [LARGE SCALE GENOMIC DNA]</scope>
    <source>
        <strain evidence="1 2">DSM 14838</strain>
    </source>
</reference>